<sequence length="62" mass="6748">MRVVRAQAARPKQITNATAGSIEASTQQVSIASRPRLRLQSYHANLTDNPHPNPSIPFVPVS</sequence>
<dbReference type="AlphaFoldDB" id="A0A6A6T7C2"/>
<dbReference type="Proteomes" id="UP000799324">
    <property type="component" value="Unassembled WGS sequence"/>
</dbReference>
<name>A0A6A6T7C2_9PLEO</name>
<proteinExistence type="predicted"/>
<organism evidence="2 3">
    <name type="scientific">Lophiostoma macrostomum CBS 122681</name>
    <dbReference type="NCBI Taxonomy" id="1314788"/>
    <lineage>
        <taxon>Eukaryota</taxon>
        <taxon>Fungi</taxon>
        <taxon>Dikarya</taxon>
        <taxon>Ascomycota</taxon>
        <taxon>Pezizomycotina</taxon>
        <taxon>Dothideomycetes</taxon>
        <taxon>Pleosporomycetidae</taxon>
        <taxon>Pleosporales</taxon>
        <taxon>Lophiostomataceae</taxon>
        <taxon>Lophiostoma</taxon>
    </lineage>
</organism>
<gene>
    <name evidence="2" type="ORF">K491DRAFT_692775</name>
</gene>
<protein>
    <submittedName>
        <fullName evidence="2">Uncharacterized protein</fullName>
    </submittedName>
</protein>
<evidence type="ECO:0000313" key="2">
    <source>
        <dbReference type="EMBL" id="KAF2655572.1"/>
    </source>
</evidence>
<accession>A0A6A6T7C2</accession>
<dbReference type="EMBL" id="MU004347">
    <property type="protein sequence ID" value="KAF2655572.1"/>
    <property type="molecule type" value="Genomic_DNA"/>
</dbReference>
<evidence type="ECO:0000313" key="3">
    <source>
        <dbReference type="Proteomes" id="UP000799324"/>
    </source>
</evidence>
<feature type="compositionally biased region" description="Polar residues" evidence="1">
    <location>
        <begin position="13"/>
        <end position="30"/>
    </location>
</feature>
<keyword evidence="3" id="KW-1185">Reference proteome</keyword>
<feature type="region of interest" description="Disordered" evidence="1">
    <location>
        <begin position="1"/>
        <end position="30"/>
    </location>
</feature>
<evidence type="ECO:0000256" key="1">
    <source>
        <dbReference type="SAM" id="MobiDB-lite"/>
    </source>
</evidence>
<reference evidence="2" key="1">
    <citation type="journal article" date="2020" name="Stud. Mycol.">
        <title>101 Dothideomycetes genomes: a test case for predicting lifestyles and emergence of pathogens.</title>
        <authorList>
            <person name="Haridas S."/>
            <person name="Albert R."/>
            <person name="Binder M."/>
            <person name="Bloem J."/>
            <person name="Labutti K."/>
            <person name="Salamov A."/>
            <person name="Andreopoulos B."/>
            <person name="Baker S."/>
            <person name="Barry K."/>
            <person name="Bills G."/>
            <person name="Bluhm B."/>
            <person name="Cannon C."/>
            <person name="Castanera R."/>
            <person name="Culley D."/>
            <person name="Daum C."/>
            <person name="Ezra D."/>
            <person name="Gonzalez J."/>
            <person name="Henrissat B."/>
            <person name="Kuo A."/>
            <person name="Liang C."/>
            <person name="Lipzen A."/>
            <person name="Lutzoni F."/>
            <person name="Magnuson J."/>
            <person name="Mondo S."/>
            <person name="Nolan M."/>
            <person name="Ohm R."/>
            <person name="Pangilinan J."/>
            <person name="Park H.-J."/>
            <person name="Ramirez L."/>
            <person name="Alfaro M."/>
            <person name="Sun H."/>
            <person name="Tritt A."/>
            <person name="Yoshinaga Y."/>
            <person name="Zwiers L.-H."/>
            <person name="Turgeon B."/>
            <person name="Goodwin S."/>
            <person name="Spatafora J."/>
            <person name="Crous P."/>
            <person name="Grigoriev I."/>
        </authorList>
    </citation>
    <scope>NUCLEOTIDE SEQUENCE</scope>
    <source>
        <strain evidence="2">CBS 122681</strain>
    </source>
</reference>